<organism evidence="13 14">
    <name type="scientific">Nitzschia inconspicua</name>
    <dbReference type="NCBI Taxonomy" id="303405"/>
    <lineage>
        <taxon>Eukaryota</taxon>
        <taxon>Sar</taxon>
        <taxon>Stramenopiles</taxon>
        <taxon>Ochrophyta</taxon>
        <taxon>Bacillariophyta</taxon>
        <taxon>Bacillariophyceae</taxon>
        <taxon>Bacillariophycidae</taxon>
        <taxon>Bacillariales</taxon>
        <taxon>Bacillariaceae</taxon>
        <taxon>Nitzschia</taxon>
    </lineage>
</organism>
<evidence type="ECO:0000256" key="2">
    <source>
        <dbReference type="ARBA" id="ARBA00022723"/>
    </source>
</evidence>
<dbReference type="CDD" id="cd12438">
    <property type="entry name" value="RRM_CNOT4"/>
    <property type="match status" value="1"/>
</dbReference>
<evidence type="ECO:0000256" key="5">
    <source>
        <dbReference type="ARBA" id="ARBA00022884"/>
    </source>
</evidence>
<reference evidence="13" key="2">
    <citation type="submission" date="2021-04" db="EMBL/GenBank/DDBJ databases">
        <authorList>
            <person name="Podell S."/>
        </authorList>
    </citation>
    <scope>NUCLEOTIDE SEQUENCE</scope>
    <source>
        <strain evidence="13">Hildebrandi</strain>
    </source>
</reference>
<keyword evidence="2" id="KW-0479">Metal-binding</keyword>
<dbReference type="SMART" id="SM00360">
    <property type="entry name" value="RRM"/>
    <property type="match status" value="1"/>
</dbReference>
<evidence type="ECO:0000256" key="3">
    <source>
        <dbReference type="ARBA" id="ARBA00022771"/>
    </source>
</evidence>
<dbReference type="SMART" id="SM00361">
    <property type="entry name" value="RRM_1"/>
    <property type="match status" value="1"/>
</dbReference>
<feature type="domain" description="RING-type" evidence="11">
    <location>
        <begin position="7"/>
        <end position="50"/>
    </location>
</feature>
<name>A0A9K3L548_9STRA</name>
<dbReference type="InterPro" id="IPR039515">
    <property type="entry name" value="NOT4_mRING-HC-C4C4"/>
</dbReference>
<dbReference type="OrthoDB" id="1923159at2759"/>
<keyword evidence="14" id="KW-1185">Reference proteome</keyword>
<dbReference type="InterPro" id="IPR001841">
    <property type="entry name" value="Znf_RING"/>
</dbReference>
<dbReference type="Proteomes" id="UP000693970">
    <property type="component" value="Unassembled WGS sequence"/>
</dbReference>
<dbReference type="EMBL" id="JAGRRH010000015">
    <property type="protein sequence ID" value="KAG7355925.1"/>
    <property type="molecule type" value="Genomic_DNA"/>
</dbReference>
<dbReference type="GO" id="GO:0030014">
    <property type="term" value="C:CCR4-NOT complex"/>
    <property type="evidence" value="ECO:0007669"/>
    <property type="project" value="InterPro"/>
</dbReference>
<comment type="subcellular location">
    <subcellularLocation>
        <location evidence="1">Nucleus</location>
    </subcellularLocation>
</comment>
<keyword evidence="5 9" id="KW-0694">RNA-binding</keyword>
<evidence type="ECO:0000313" key="13">
    <source>
        <dbReference type="EMBL" id="KAG7355925.1"/>
    </source>
</evidence>
<dbReference type="InterPro" id="IPR034261">
    <property type="entry name" value="CNOT4_RRM"/>
</dbReference>
<feature type="region of interest" description="Disordered" evidence="10">
    <location>
        <begin position="757"/>
        <end position="807"/>
    </location>
</feature>
<keyword evidence="6" id="KW-0175">Coiled coil</keyword>
<feature type="compositionally biased region" description="Basic and acidic residues" evidence="10">
    <location>
        <begin position="75"/>
        <end position="90"/>
    </location>
</feature>
<evidence type="ECO:0000259" key="12">
    <source>
        <dbReference type="PROSITE" id="PS50102"/>
    </source>
</evidence>
<keyword evidence="3 8" id="KW-0863">Zinc-finger</keyword>
<dbReference type="GO" id="GO:0008270">
    <property type="term" value="F:zinc ion binding"/>
    <property type="evidence" value="ECO:0007669"/>
    <property type="project" value="UniProtKB-KW"/>
</dbReference>
<dbReference type="AlphaFoldDB" id="A0A9K3L548"/>
<evidence type="ECO:0000256" key="9">
    <source>
        <dbReference type="PROSITE-ProRule" id="PRU00176"/>
    </source>
</evidence>
<feature type="region of interest" description="Disordered" evidence="10">
    <location>
        <begin position="75"/>
        <end position="113"/>
    </location>
</feature>
<dbReference type="InterPro" id="IPR000504">
    <property type="entry name" value="RRM_dom"/>
</dbReference>
<dbReference type="FunFam" id="3.30.40.10:FF:000006">
    <property type="entry name" value="CCR4-NOT transcription complex subunit 4"/>
    <property type="match status" value="1"/>
</dbReference>
<dbReference type="GO" id="GO:0004842">
    <property type="term" value="F:ubiquitin-protein transferase activity"/>
    <property type="evidence" value="ECO:0007669"/>
    <property type="project" value="InterPro"/>
</dbReference>
<feature type="compositionally biased region" description="Polar residues" evidence="10">
    <location>
        <begin position="784"/>
        <end position="807"/>
    </location>
</feature>
<evidence type="ECO:0000256" key="8">
    <source>
        <dbReference type="PROSITE-ProRule" id="PRU00175"/>
    </source>
</evidence>
<dbReference type="CDD" id="cd16618">
    <property type="entry name" value="mRING-HC-C4C4_CNOT4"/>
    <property type="match status" value="1"/>
</dbReference>
<gene>
    <name evidence="13" type="ORF">IV203_000611</name>
</gene>
<proteinExistence type="predicted"/>
<feature type="compositionally biased region" description="Polar residues" evidence="10">
    <location>
        <begin position="762"/>
        <end position="777"/>
    </location>
</feature>
<dbReference type="InterPro" id="IPR003954">
    <property type="entry name" value="RRM_euk-type"/>
</dbReference>
<dbReference type="PANTHER" id="PTHR12603">
    <property type="entry name" value="CCR4-NOT TRANSCRIPTION COMPLEX RELATED"/>
    <property type="match status" value="1"/>
</dbReference>
<dbReference type="Pfam" id="PF14570">
    <property type="entry name" value="zf-RING_4"/>
    <property type="match status" value="1"/>
</dbReference>
<evidence type="ECO:0000256" key="4">
    <source>
        <dbReference type="ARBA" id="ARBA00022833"/>
    </source>
</evidence>
<evidence type="ECO:0000256" key="10">
    <source>
        <dbReference type="SAM" id="MobiDB-lite"/>
    </source>
</evidence>
<dbReference type="GO" id="GO:0016567">
    <property type="term" value="P:protein ubiquitination"/>
    <property type="evidence" value="ECO:0007669"/>
    <property type="project" value="TreeGrafter"/>
</dbReference>
<feature type="compositionally biased region" description="Low complexity" evidence="10">
    <location>
        <begin position="269"/>
        <end position="282"/>
    </location>
</feature>
<dbReference type="PANTHER" id="PTHR12603:SF0">
    <property type="entry name" value="CCR4-NOT TRANSCRIPTION COMPLEX SUBUNIT 4"/>
    <property type="match status" value="1"/>
</dbReference>
<evidence type="ECO:0000256" key="1">
    <source>
        <dbReference type="ARBA" id="ARBA00004123"/>
    </source>
</evidence>
<feature type="domain" description="RRM" evidence="12">
    <location>
        <begin position="128"/>
        <end position="214"/>
    </location>
</feature>
<comment type="caution">
    <text evidence="13">The sequence shown here is derived from an EMBL/GenBank/DDBJ whole genome shotgun (WGS) entry which is preliminary data.</text>
</comment>
<dbReference type="Pfam" id="PF00076">
    <property type="entry name" value="RRM_1"/>
    <property type="match status" value="1"/>
</dbReference>
<dbReference type="GO" id="GO:0005634">
    <property type="term" value="C:nucleus"/>
    <property type="evidence" value="ECO:0007669"/>
    <property type="project" value="UniProtKB-SubCell"/>
</dbReference>
<keyword evidence="7" id="KW-0539">Nucleus</keyword>
<dbReference type="PROSITE" id="PS50089">
    <property type="entry name" value="ZF_RING_2"/>
    <property type="match status" value="1"/>
</dbReference>
<dbReference type="InterPro" id="IPR039780">
    <property type="entry name" value="Mot2"/>
</dbReference>
<keyword evidence="4" id="KW-0862">Zinc</keyword>
<reference evidence="13" key="1">
    <citation type="journal article" date="2021" name="Sci. Rep.">
        <title>Diploid genomic architecture of Nitzschia inconspicua, an elite biomass production diatom.</title>
        <authorList>
            <person name="Oliver A."/>
            <person name="Podell S."/>
            <person name="Pinowska A."/>
            <person name="Traller J.C."/>
            <person name="Smith S.R."/>
            <person name="McClure R."/>
            <person name="Beliaev A."/>
            <person name="Bohutskyi P."/>
            <person name="Hill E.A."/>
            <person name="Rabines A."/>
            <person name="Zheng H."/>
            <person name="Allen L.Z."/>
            <person name="Kuo A."/>
            <person name="Grigoriev I.V."/>
            <person name="Allen A.E."/>
            <person name="Hazlebeck D."/>
            <person name="Allen E.E."/>
        </authorList>
    </citation>
    <scope>NUCLEOTIDE SEQUENCE</scope>
    <source>
        <strain evidence="13">Hildebrandi</strain>
    </source>
</reference>
<dbReference type="GO" id="GO:0003723">
    <property type="term" value="F:RNA binding"/>
    <property type="evidence" value="ECO:0007669"/>
    <property type="project" value="UniProtKB-UniRule"/>
</dbReference>
<sequence length="807" mass="82192">MDDDVVCPLCCEELDISDRQFFPCKCGYQVCMWCWHRIRESESGLCPACRTPYGDDPHEFSAVDVEEVLKANKEKEAAAKKERDRQRQEHSSGMSSEVEGLAGGRTSGQMDIPKDRTQLSNMRVIRRNLVYAVGLPPSIAHEEQLKRPEYFGQYGKISKIVLNRNQITSTGEARRGTASAYVTFAHKEDTLACILALDGFYMDGRNIRASYGTSKYCSAFIKNVRCNNPECTYLHSMGDIEDTFTKQEIQAGYVTSGRDVEARQQQIVQQQLSAQSGAAGATPRRRVGGGGPSGTGKAATNPVFPPPSFDEAAKVSTANLVPAPVSVASQPRSVSATTSPGFASVPAAAIPAGGSISRSSSTGAVSLGAIPNATVPGRKGAIPSVGSVASRKSTAAAIGIGIAPTGTTAASVVAGFHSANGNTETPAPHTTLTPLTPLKRTKGTGTAKLAQTNTATAMSTEATKLPNIRTAVSKNKTNGVKTGIHSVSSNSSDAGSIDSKSALPSRIEGFSTIGGDVIASQAVVPPVPIGATLGGTMAPMNAMVQPSGPSALSGFGGDGLGGLGGEVFDGPLLSNGTESAIGAGKDKWNSAPNNVSNQSVLWGNGGVSLGGHSSQSFAPGGNNDAVGGGIILGGTFGGGMHGSGSSALASMLGINLPTGSGSLRESSNLWTGTAPAPQHPIASLNGNSFPIQGVIGDGGNPSNGLIGGVAIGGNPRHSLDAFGGGSNKSDIALLQSLLPGVHITSGGGGSVGYGGLGGSTGNDWNSAPGPQNRTNGGSHHPQGVNLQSSLGGRPIGQNNQRAPGSIW</sequence>
<feature type="region of interest" description="Disordered" evidence="10">
    <location>
        <begin position="269"/>
        <end position="302"/>
    </location>
</feature>
<accession>A0A9K3L548</accession>
<protein>
    <submittedName>
        <fullName evidence="13">Ring/Ubox like zinc-binding domain containing protein</fullName>
    </submittedName>
</protein>
<evidence type="ECO:0000256" key="6">
    <source>
        <dbReference type="ARBA" id="ARBA00023054"/>
    </source>
</evidence>
<dbReference type="PROSITE" id="PS50102">
    <property type="entry name" value="RRM"/>
    <property type="match status" value="1"/>
</dbReference>
<evidence type="ECO:0000259" key="11">
    <source>
        <dbReference type="PROSITE" id="PS50089"/>
    </source>
</evidence>
<evidence type="ECO:0000256" key="7">
    <source>
        <dbReference type="ARBA" id="ARBA00023242"/>
    </source>
</evidence>
<evidence type="ECO:0000313" key="14">
    <source>
        <dbReference type="Proteomes" id="UP000693970"/>
    </source>
</evidence>